<name>A0A4W3HQ40_CALMI</name>
<evidence type="ECO:0000256" key="4">
    <source>
        <dbReference type="ARBA" id="ARBA00023242"/>
    </source>
</evidence>
<dbReference type="AlphaFoldDB" id="A0A4W3HQ40"/>
<evidence type="ECO:0000256" key="2">
    <source>
        <dbReference type="ARBA" id="ARBA00007991"/>
    </source>
</evidence>
<proteinExistence type="inferred from homology"/>
<reference evidence="6" key="1">
    <citation type="journal article" date="2006" name="Science">
        <title>Ancient noncoding elements conserved in the human genome.</title>
        <authorList>
            <person name="Venkatesh B."/>
            <person name="Kirkness E.F."/>
            <person name="Loh Y.H."/>
            <person name="Halpern A.L."/>
            <person name="Lee A.P."/>
            <person name="Johnson J."/>
            <person name="Dandona N."/>
            <person name="Viswanathan L.D."/>
            <person name="Tay A."/>
            <person name="Venter J.C."/>
            <person name="Strausberg R.L."/>
            <person name="Brenner S."/>
        </authorList>
    </citation>
    <scope>NUCLEOTIDE SEQUENCE [LARGE SCALE GENOMIC DNA]</scope>
</reference>
<dbReference type="Pfam" id="PF18806">
    <property type="entry name" value="Importin_rep_3"/>
    <property type="match status" value="1"/>
</dbReference>
<keyword evidence="6" id="KW-1185">Reference proteome</keyword>
<dbReference type="GeneTree" id="ENSGT00530000063347"/>
<protein>
    <submittedName>
        <fullName evidence="5">Importin 13</fullName>
    </submittedName>
</protein>
<evidence type="ECO:0000256" key="3">
    <source>
        <dbReference type="ARBA" id="ARBA00022448"/>
    </source>
</evidence>
<reference evidence="6" key="3">
    <citation type="journal article" date="2014" name="Nature">
        <title>Elephant shark genome provides unique insights into gnathostome evolution.</title>
        <authorList>
            <consortium name="International Elephant Shark Genome Sequencing Consortium"/>
            <person name="Venkatesh B."/>
            <person name="Lee A.P."/>
            <person name="Ravi V."/>
            <person name="Maurya A.K."/>
            <person name="Lian M.M."/>
            <person name="Swann J.B."/>
            <person name="Ohta Y."/>
            <person name="Flajnik M.F."/>
            <person name="Sutoh Y."/>
            <person name="Kasahara M."/>
            <person name="Hoon S."/>
            <person name="Gangu V."/>
            <person name="Roy S.W."/>
            <person name="Irimia M."/>
            <person name="Korzh V."/>
            <person name="Kondrychyn I."/>
            <person name="Lim Z.W."/>
            <person name="Tay B.H."/>
            <person name="Tohari S."/>
            <person name="Kong K.W."/>
            <person name="Ho S."/>
            <person name="Lorente-Galdos B."/>
            <person name="Quilez J."/>
            <person name="Marques-Bonet T."/>
            <person name="Raney B.J."/>
            <person name="Ingham P.W."/>
            <person name="Tay A."/>
            <person name="Hillier L.W."/>
            <person name="Minx P."/>
            <person name="Boehm T."/>
            <person name="Wilson R.K."/>
            <person name="Brenner S."/>
            <person name="Warren W.C."/>
        </authorList>
    </citation>
    <scope>NUCLEOTIDE SEQUENCE [LARGE SCALE GENOMIC DNA]</scope>
</reference>
<comment type="subcellular location">
    <subcellularLocation>
        <location evidence="1">Nucleus</location>
    </subcellularLocation>
</comment>
<accession>A0A4W3HQ40</accession>
<dbReference type="InterPro" id="IPR011989">
    <property type="entry name" value="ARM-like"/>
</dbReference>
<evidence type="ECO:0000313" key="6">
    <source>
        <dbReference type="Proteomes" id="UP000314986"/>
    </source>
</evidence>
<reference evidence="5" key="4">
    <citation type="submission" date="2025-08" db="UniProtKB">
        <authorList>
            <consortium name="Ensembl"/>
        </authorList>
    </citation>
    <scope>IDENTIFICATION</scope>
</reference>
<dbReference type="InterPro" id="IPR051345">
    <property type="entry name" value="Importin_beta-like_NTR"/>
</dbReference>
<dbReference type="GO" id="GO:0005737">
    <property type="term" value="C:cytoplasm"/>
    <property type="evidence" value="ECO:0007669"/>
    <property type="project" value="TreeGrafter"/>
</dbReference>
<keyword evidence="4" id="KW-0539">Nucleus</keyword>
<keyword evidence="3" id="KW-0813">Transport</keyword>
<dbReference type="PANTHER" id="PTHR12363:SF33">
    <property type="entry name" value="IMPORTIN-13"/>
    <property type="match status" value="1"/>
</dbReference>
<organism evidence="5 6">
    <name type="scientific">Callorhinchus milii</name>
    <name type="common">Ghost shark</name>
    <dbReference type="NCBI Taxonomy" id="7868"/>
    <lineage>
        <taxon>Eukaryota</taxon>
        <taxon>Metazoa</taxon>
        <taxon>Chordata</taxon>
        <taxon>Craniata</taxon>
        <taxon>Vertebrata</taxon>
        <taxon>Chondrichthyes</taxon>
        <taxon>Holocephali</taxon>
        <taxon>Chimaeriformes</taxon>
        <taxon>Callorhinchidae</taxon>
        <taxon>Callorhinchus</taxon>
    </lineage>
</organism>
<dbReference type="PANTHER" id="PTHR12363">
    <property type="entry name" value="TRANSPORTIN 3 AND IMPORTIN 13"/>
    <property type="match status" value="1"/>
</dbReference>
<dbReference type="Ensembl" id="ENSCMIT00000019764.1">
    <property type="protein sequence ID" value="ENSCMIP00000019398.1"/>
    <property type="gene ID" value="ENSCMIG00000008946.1"/>
</dbReference>
<dbReference type="Proteomes" id="UP000314986">
    <property type="component" value="Unassembled WGS sequence"/>
</dbReference>
<sequence>MINSVLPLVLHALGNPELSISSVSTLKKICRECKYDLPPYAANIVAISQDVLMKQIHKTSQCMWLMQALGFLLSALQVEEILRNLHSLISPYIQQLEKLADEPPNPSNKLLVHIFANDGTHFVPVKALFLLVTSVTLSIFQQGPRDHPDIVDSFMQLLAQALKRKPDLFLAENCDVKALFQCGVISLKFPEAPTVKATCGFFTELLPRCSEIQPVGQVVHENGKVLLQAALEAIGGQASRSLMDHFAEILFALNKHCITYLSIWLKEVMQQQNFPSARLTPEQKETFSQQILRERVNKRRVKDIVKEFTLLCRGLHGTEYAAEY</sequence>
<dbReference type="GO" id="GO:0005634">
    <property type="term" value="C:nucleus"/>
    <property type="evidence" value="ECO:0007669"/>
    <property type="project" value="UniProtKB-SubCell"/>
</dbReference>
<dbReference type="Gene3D" id="1.25.10.10">
    <property type="entry name" value="Leucine-rich Repeat Variant"/>
    <property type="match status" value="2"/>
</dbReference>
<reference evidence="6" key="2">
    <citation type="journal article" date="2007" name="PLoS Biol.">
        <title>Survey sequencing and comparative analysis of the elephant shark (Callorhinchus milii) genome.</title>
        <authorList>
            <person name="Venkatesh B."/>
            <person name="Kirkness E.F."/>
            <person name="Loh Y.H."/>
            <person name="Halpern A.L."/>
            <person name="Lee A.P."/>
            <person name="Johnson J."/>
            <person name="Dandona N."/>
            <person name="Viswanathan L.D."/>
            <person name="Tay A."/>
            <person name="Venter J.C."/>
            <person name="Strausberg R.L."/>
            <person name="Brenner S."/>
        </authorList>
    </citation>
    <scope>NUCLEOTIDE SEQUENCE [LARGE SCALE GENOMIC DNA]</scope>
</reference>
<dbReference type="InterPro" id="IPR040944">
    <property type="entry name" value="Importin_rep_2"/>
</dbReference>
<dbReference type="SUPFAM" id="SSF48371">
    <property type="entry name" value="ARM repeat"/>
    <property type="match status" value="1"/>
</dbReference>
<dbReference type="Pfam" id="PF18786">
    <property type="entry name" value="Importin_rep_2"/>
    <property type="match status" value="1"/>
</dbReference>
<dbReference type="InterPro" id="IPR040520">
    <property type="entry name" value="Importin_rep_3"/>
</dbReference>
<evidence type="ECO:0000313" key="5">
    <source>
        <dbReference type="Ensembl" id="ENSCMIP00000019398.1"/>
    </source>
</evidence>
<gene>
    <name evidence="5" type="primary">ipo13b</name>
</gene>
<reference evidence="5" key="5">
    <citation type="submission" date="2025-09" db="UniProtKB">
        <authorList>
            <consortium name="Ensembl"/>
        </authorList>
    </citation>
    <scope>IDENTIFICATION</scope>
</reference>
<dbReference type="InterPro" id="IPR016024">
    <property type="entry name" value="ARM-type_fold"/>
</dbReference>
<comment type="similarity">
    <text evidence="2">Belongs to the importin beta family.</text>
</comment>
<dbReference type="GO" id="GO:0006606">
    <property type="term" value="P:protein import into nucleus"/>
    <property type="evidence" value="ECO:0007669"/>
    <property type="project" value="TreeGrafter"/>
</dbReference>
<evidence type="ECO:0000256" key="1">
    <source>
        <dbReference type="ARBA" id="ARBA00004123"/>
    </source>
</evidence>